<dbReference type="GO" id="GO:0051983">
    <property type="term" value="P:regulation of chromosome segregation"/>
    <property type="evidence" value="ECO:0007669"/>
    <property type="project" value="TreeGrafter"/>
</dbReference>
<gene>
    <name evidence="10" type="primary">CDCA2</name>
</gene>
<name>A0A9B0TI40_CHRAS</name>
<dbReference type="Proteomes" id="UP000504623">
    <property type="component" value="Unplaced"/>
</dbReference>
<evidence type="ECO:0000313" key="10">
    <source>
        <dbReference type="RefSeq" id="XP_006864502.1"/>
    </source>
</evidence>
<evidence type="ECO:0000256" key="2">
    <source>
        <dbReference type="ARBA" id="ARBA00022499"/>
    </source>
</evidence>
<keyword evidence="10" id="KW-0132">Cell division</keyword>
<evidence type="ECO:0000256" key="3">
    <source>
        <dbReference type="ARBA" id="ARBA00022553"/>
    </source>
</evidence>
<evidence type="ECO:0000313" key="9">
    <source>
        <dbReference type="Proteomes" id="UP000504623"/>
    </source>
</evidence>
<dbReference type="GO" id="GO:0007088">
    <property type="term" value="P:regulation of mitotic nuclear division"/>
    <property type="evidence" value="ECO:0007669"/>
    <property type="project" value="TreeGrafter"/>
</dbReference>
<feature type="domain" description="PP1-binding" evidence="8">
    <location>
        <begin position="481"/>
        <end position="538"/>
    </location>
</feature>
<reference evidence="10" key="1">
    <citation type="submission" date="2025-08" db="UniProtKB">
        <authorList>
            <consortium name="RefSeq"/>
        </authorList>
    </citation>
    <scope>IDENTIFICATION</scope>
    <source>
        <tissue evidence="10">Spleen</tissue>
    </source>
</reference>
<dbReference type="GeneID" id="102817271"/>
<feature type="compositionally biased region" description="Polar residues" evidence="7">
    <location>
        <begin position="558"/>
        <end position="582"/>
    </location>
</feature>
<keyword evidence="4" id="KW-0832">Ubl conjugation</keyword>
<keyword evidence="2" id="KW-1017">Isopeptide bond</keyword>
<feature type="compositionally biased region" description="Polar residues" evidence="7">
    <location>
        <begin position="317"/>
        <end position="334"/>
    </location>
</feature>
<keyword evidence="9" id="KW-1185">Reference proteome</keyword>
<accession>A0A9B0TI40</accession>
<evidence type="ECO:0000259" key="8">
    <source>
        <dbReference type="Pfam" id="PF15276"/>
    </source>
</evidence>
<protein>
    <submittedName>
        <fullName evidence="10">Cell division cycle-associated protein 2</fullName>
    </submittedName>
</protein>
<dbReference type="InterPro" id="IPR029334">
    <property type="entry name" value="PP1-bd"/>
</dbReference>
<feature type="region of interest" description="Disordered" evidence="7">
    <location>
        <begin position="619"/>
        <end position="638"/>
    </location>
</feature>
<dbReference type="OrthoDB" id="9947694at2759"/>
<feature type="region of interest" description="Disordered" evidence="7">
    <location>
        <begin position="317"/>
        <end position="339"/>
    </location>
</feature>
<keyword evidence="3" id="KW-0597">Phosphoprotein</keyword>
<dbReference type="GO" id="GO:0005634">
    <property type="term" value="C:nucleus"/>
    <property type="evidence" value="ECO:0007669"/>
    <property type="project" value="UniProtKB-SubCell"/>
</dbReference>
<dbReference type="PANTHER" id="PTHR21603:SF16">
    <property type="entry name" value="CELL DIVISION CYCLE-ASSOCIATED PROTEIN 2"/>
    <property type="match status" value="1"/>
</dbReference>
<comment type="subcellular location">
    <subcellularLocation>
        <location evidence="1">Nucleus</location>
    </subcellularLocation>
</comment>
<dbReference type="Pfam" id="PF15276">
    <property type="entry name" value="PP1_bind"/>
    <property type="match status" value="1"/>
</dbReference>
<dbReference type="CTD" id="157313"/>
<organism evidence="9 10">
    <name type="scientific">Chrysochloris asiatica</name>
    <name type="common">Cape golden mole</name>
    <dbReference type="NCBI Taxonomy" id="185453"/>
    <lineage>
        <taxon>Eukaryota</taxon>
        <taxon>Metazoa</taxon>
        <taxon>Chordata</taxon>
        <taxon>Craniata</taxon>
        <taxon>Vertebrata</taxon>
        <taxon>Euteleostomi</taxon>
        <taxon>Mammalia</taxon>
        <taxon>Eutheria</taxon>
        <taxon>Afrotheria</taxon>
        <taxon>Chrysochloridae</taxon>
        <taxon>Chrysochlorinae</taxon>
        <taxon>Chrysochloris</taxon>
    </lineage>
</organism>
<feature type="compositionally biased region" description="Low complexity" evidence="7">
    <location>
        <begin position="1005"/>
        <end position="1016"/>
    </location>
</feature>
<dbReference type="GO" id="GO:0051301">
    <property type="term" value="P:cell division"/>
    <property type="evidence" value="ECO:0007669"/>
    <property type="project" value="UniProtKB-KW"/>
</dbReference>
<dbReference type="PANTHER" id="PTHR21603">
    <property type="entry name" value="ANTIGEN KI-67-LIKE PROTEIN"/>
    <property type="match status" value="1"/>
</dbReference>
<feature type="compositionally biased region" description="Basic and acidic residues" evidence="7">
    <location>
        <begin position="81"/>
        <end position="96"/>
    </location>
</feature>
<sequence>MISIQPIIARHWVGSYQPTGWRAGRKVVDGKGYQPIRAEPAVERRLEASLSRRKIQYQATQEELICIWRRGFKEKRWSMDTSSKGKELLDTNDKESANSNAGNTTYILGNEKLVTPQKPEAIVTPNVCRPEVLKSPLNFSTVTVEQLGITPESFVKTTPAKPSSYLKKSRRRSTIGVRGSPETNHLICFIAQQRNLKNTEKSPLAQNSPFQGSPVLYRNVNSLRDRISAFQSAFHPIKENEKIPDCPEFSAAEKEFETTDVIKKEGLSERQQSGFSSKLSSKRRRISYQSNSNENLIDAEKKGIDLPLFKADTHPSADSTCTVEASPANLSEKSSGPGLTRSRCLVEESVQLSDLTEASSGIKVADCIKDKGASAAVSQKTWLENNLTESASLAIVPDFKSPVTSVCKKDIPSSETFVLRSVLKKPSVKLFPESLQKRCGNLCDDGTHPSVISNLGNSCKEQKAENQESYQVPAFVNVKTRKRVTFGEDLSPEVFDESLPANTPLRKGETPARKQDVNSTSPLRLEHSPELLQPNFDDKGENLENIAPLQGPFPVLSPNKSSVSETLSGTDTFSSANNQENMSSCNIGRITRTSNRKNQLTSFAEETVCNLFNAEGQHCKEKKTHRRKSQETKQTNRALPKKKQLLKFPRVAKFLTSIQWGTVIEKFQNRDVFDNVYSKGKLDEVLKPPKNLTKRKTLLPQIPGDLGMNPNFDVCDVSEFCSSYMKTSSLLDNATFDQDSNTNIIDINESENIPKAEYKSGSKKEQKTVAGNENRHISCAPVTKESILSDHPKPDFILQSQEFSAGAQNVGNLDHVFKVSEDRSIKCEKQTDFLEAIEGKPKCSHLMCDSQKDYVSIENIKETEGQHEDLGRRTTEISSEMTCQERKHRRRSMCHPTGPSLHLEQKGNPQNANIVSRSVEMSLENSELCKDLSDAIEQSFQRTSNGTRVRRSTRLQKDLKNSGLVWISLPFPSVSCTSQKTKRRTVCAFENRGLQSLSPRKETVSSPNLSLLSSTSGKENIEDPTAPSHLPGKRRMSFCTSTLANPKNTTQPEYNRRRSFLYQKEKTAL</sequence>
<dbReference type="RefSeq" id="XP_006864502.1">
    <property type="nucleotide sequence ID" value="XM_006864440.1"/>
</dbReference>
<keyword evidence="5" id="KW-0539">Nucleus</keyword>
<proteinExistence type="predicted"/>
<dbReference type="GO" id="GO:0005694">
    <property type="term" value="C:chromosome"/>
    <property type="evidence" value="ECO:0007669"/>
    <property type="project" value="TreeGrafter"/>
</dbReference>
<feature type="region of interest" description="Disordered" evidence="7">
    <location>
        <begin position="997"/>
        <end position="1034"/>
    </location>
</feature>
<feature type="compositionally biased region" description="Basic and acidic residues" evidence="7">
    <location>
        <begin position="506"/>
        <end position="516"/>
    </location>
</feature>
<evidence type="ECO:0000256" key="5">
    <source>
        <dbReference type="ARBA" id="ARBA00023242"/>
    </source>
</evidence>
<feature type="region of interest" description="Disordered" evidence="7">
    <location>
        <begin position="494"/>
        <end position="582"/>
    </location>
</feature>
<evidence type="ECO:0000256" key="1">
    <source>
        <dbReference type="ARBA" id="ARBA00004123"/>
    </source>
</evidence>
<evidence type="ECO:0000256" key="7">
    <source>
        <dbReference type="SAM" id="MobiDB-lite"/>
    </source>
</evidence>
<keyword evidence="6" id="KW-0131">Cell cycle</keyword>
<dbReference type="AlphaFoldDB" id="A0A9B0TI40"/>
<evidence type="ECO:0000256" key="6">
    <source>
        <dbReference type="ARBA" id="ARBA00023306"/>
    </source>
</evidence>
<evidence type="ECO:0000256" key="4">
    <source>
        <dbReference type="ARBA" id="ARBA00022843"/>
    </source>
</evidence>
<feature type="region of interest" description="Disordered" evidence="7">
    <location>
        <begin position="81"/>
        <end position="103"/>
    </location>
</feature>